<keyword evidence="2" id="KW-1185">Reference proteome</keyword>
<dbReference type="RefSeq" id="WP_206596417.1">
    <property type="nucleotide sequence ID" value="NZ_JAFKCS010000079.1"/>
</dbReference>
<evidence type="ECO:0000313" key="1">
    <source>
        <dbReference type="EMBL" id="MBN7822499.1"/>
    </source>
</evidence>
<reference evidence="1 2" key="1">
    <citation type="submission" date="2021-03" db="EMBL/GenBank/DDBJ databases">
        <title>novel species isolated from a fishpond in China.</title>
        <authorList>
            <person name="Lu H."/>
            <person name="Cai Z."/>
        </authorList>
    </citation>
    <scope>NUCLEOTIDE SEQUENCE [LARGE SCALE GENOMIC DNA]</scope>
    <source>
        <strain evidence="1 2">Y57</strain>
    </source>
</reference>
<comment type="caution">
    <text evidence="1">The sequence shown here is derived from an EMBL/GenBank/DDBJ whole genome shotgun (WGS) entry which is preliminary data.</text>
</comment>
<dbReference type="Pfam" id="PF09669">
    <property type="entry name" value="Phage_pRha"/>
    <property type="match status" value="1"/>
</dbReference>
<protein>
    <submittedName>
        <fullName evidence="1">Rha family transcriptional regulator</fullName>
    </submittedName>
</protein>
<evidence type="ECO:0000313" key="2">
    <source>
        <dbReference type="Proteomes" id="UP000663992"/>
    </source>
</evidence>
<sequence length="162" mass="18145">PTTLNGFPGMSSLEITEITGKGHKNVLRDIAKMVAALESHGSDLSRQVVRTQYRDSRGKFQPVAVIDKELTFTLLSRYSYELSNLIVKRWLDLEGSGFARMSVQASVAHLVEREKDVYRKAMKDLRRSSQSQTPGAKALRRCKAADARVSALVRRNAARESH</sequence>
<name>A0ABS3CZF6_9ALTE</name>
<gene>
    <name evidence="1" type="ORF">J0A65_21735</name>
</gene>
<dbReference type="Proteomes" id="UP000663992">
    <property type="component" value="Unassembled WGS sequence"/>
</dbReference>
<proteinExistence type="predicted"/>
<feature type="non-terminal residue" evidence="1">
    <location>
        <position position="1"/>
    </location>
</feature>
<organism evidence="1 2">
    <name type="scientific">Bowmanella yangjiangensis</name>
    <dbReference type="NCBI Taxonomy" id="2811230"/>
    <lineage>
        <taxon>Bacteria</taxon>
        <taxon>Pseudomonadati</taxon>
        <taxon>Pseudomonadota</taxon>
        <taxon>Gammaproteobacteria</taxon>
        <taxon>Alteromonadales</taxon>
        <taxon>Alteromonadaceae</taxon>
        <taxon>Bowmanella</taxon>
    </lineage>
</organism>
<dbReference type="EMBL" id="JAFKCS010000079">
    <property type="protein sequence ID" value="MBN7822499.1"/>
    <property type="molecule type" value="Genomic_DNA"/>
</dbReference>
<dbReference type="InterPro" id="IPR014054">
    <property type="entry name" value="Phage_regulatory_Rha"/>
</dbReference>
<accession>A0ABS3CZF6</accession>